<dbReference type="EMBL" id="FMKA01000001">
    <property type="protein sequence ID" value="SCP95167.1"/>
    <property type="molecule type" value="Genomic_DNA"/>
</dbReference>
<proteinExistence type="predicted"/>
<dbReference type="AlphaFoldDB" id="A0A1D3TP56"/>
<protein>
    <submittedName>
        <fullName evidence="1">Uncharacterized protein</fullName>
    </submittedName>
</protein>
<dbReference type="Proteomes" id="UP000199315">
    <property type="component" value="Unassembled WGS sequence"/>
</dbReference>
<accession>A0A1D3TP56</accession>
<evidence type="ECO:0000313" key="2">
    <source>
        <dbReference type="Proteomes" id="UP000199315"/>
    </source>
</evidence>
<reference evidence="1 2" key="1">
    <citation type="submission" date="2016-09" db="EMBL/GenBank/DDBJ databases">
        <authorList>
            <person name="Capua I."/>
            <person name="De Benedictis P."/>
            <person name="Joannis T."/>
            <person name="Lombin L.H."/>
            <person name="Cattoli G."/>
        </authorList>
    </citation>
    <scope>NUCLEOTIDE SEQUENCE [LARGE SCALE GENOMIC DNA]</scope>
    <source>
        <strain evidence="1 2">GluBS11</strain>
    </source>
</reference>
<keyword evidence="2" id="KW-1185">Reference proteome</keyword>
<name>A0A1D3TP56_9FIRM</name>
<dbReference type="OrthoDB" id="9784941at2"/>
<organism evidence="1 2">
    <name type="scientific">Anaerobium acetethylicum</name>
    <dbReference type="NCBI Taxonomy" id="1619234"/>
    <lineage>
        <taxon>Bacteria</taxon>
        <taxon>Bacillati</taxon>
        <taxon>Bacillota</taxon>
        <taxon>Clostridia</taxon>
        <taxon>Lachnospirales</taxon>
        <taxon>Lachnospiraceae</taxon>
        <taxon>Anaerobium</taxon>
    </lineage>
</organism>
<gene>
    <name evidence="1" type="ORF">SAMN05421730_1001366</name>
</gene>
<dbReference type="STRING" id="1619234.SAMN05421730_1001366"/>
<evidence type="ECO:0000313" key="1">
    <source>
        <dbReference type="EMBL" id="SCP95167.1"/>
    </source>
</evidence>
<dbReference type="RefSeq" id="WP_091229224.1">
    <property type="nucleotide sequence ID" value="NZ_FMKA01000001.1"/>
</dbReference>
<sequence length="201" mass="23380">MAGVKEIEEFRKSLENKKVPILTLDKKWHNLIPDTAKTSAVRDSEKALNDLLKRQGKLVNDIKDLKRIKSDLMQEIVDHMDAADTNPSSGKKLEENQRLIIEINEKIESYDDELLDIPRSIKEANEILMLQSMDVCYGILQENASGIRKIGEWIKQVRIELKKNIIRKQDMEQKNAEIYSYMHDILGPEIVDLFDLEYKEI</sequence>